<dbReference type="GO" id="GO:0005737">
    <property type="term" value="C:cytoplasm"/>
    <property type="evidence" value="ECO:0007669"/>
    <property type="project" value="TreeGrafter"/>
</dbReference>
<dbReference type="InterPro" id="IPR008936">
    <property type="entry name" value="Rho_GTPase_activation_prot"/>
</dbReference>
<protein>
    <recommendedName>
        <fullName evidence="1">Rho-GAP domain-containing protein</fullName>
    </recommendedName>
</protein>
<dbReference type="AlphaFoldDB" id="T1GLG9"/>
<dbReference type="STRING" id="36166.T1GLG9"/>
<evidence type="ECO:0000313" key="2">
    <source>
        <dbReference type="EnsemblMetazoa" id="MESCA004371-PA"/>
    </source>
</evidence>
<dbReference type="GO" id="GO:0005547">
    <property type="term" value="F:phosphatidylinositol-3,4,5-trisphosphate binding"/>
    <property type="evidence" value="ECO:0007669"/>
    <property type="project" value="TreeGrafter"/>
</dbReference>
<dbReference type="InterPro" id="IPR052227">
    <property type="entry name" value="Arf-Rho-GAP_ANK-PH_domain"/>
</dbReference>
<organism evidence="2 3">
    <name type="scientific">Megaselia scalaris</name>
    <name type="common">Humpbacked fly</name>
    <name type="synonym">Phora scalaris</name>
    <dbReference type="NCBI Taxonomy" id="36166"/>
    <lineage>
        <taxon>Eukaryota</taxon>
        <taxon>Metazoa</taxon>
        <taxon>Ecdysozoa</taxon>
        <taxon>Arthropoda</taxon>
        <taxon>Hexapoda</taxon>
        <taxon>Insecta</taxon>
        <taxon>Pterygota</taxon>
        <taxon>Neoptera</taxon>
        <taxon>Endopterygota</taxon>
        <taxon>Diptera</taxon>
        <taxon>Brachycera</taxon>
        <taxon>Muscomorpha</taxon>
        <taxon>Platypezoidea</taxon>
        <taxon>Phoridae</taxon>
        <taxon>Megaseliini</taxon>
        <taxon>Megaselia</taxon>
    </lineage>
</organism>
<name>T1GLG9_MEGSC</name>
<dbReference type="PANTHER" id="PTHR45899:SF2">
    <property type="entry name" value="RHO GTPASE ACTIVATING PROTEIN AT 15B, ISOFORM C"/>
    <property type="match status" value="1"/>
</dbReference>
<evidence type="ECO:0000259" key="1">
    <source>
        <dbReference type="PROSITE" id="PS50238"/>
    </source>
</evidence>
<dbReference type="Proteomes" id="UP000015102">
    <property type="component" value="Unassembled WGS sequence"/>
</dbReference>
<dbReference type="PANTHER" id="PTHR45899">
    <property type="entry name" value="RHO GTPASE ACTIVATING PROTEIN AT 15B, ISOFORM C"/>
    <property type="match status" value="1"/>
</dbReference>
<accession>T1GLG9</accession>
<dbReference type="SUPFAM" id="SSF48350">
    <property type="entry name" value="GTPase activation domain, GAP"/>
    <property type="match status" value="1"/>
</dbReference>
<feature type="domain" description="Rho-GAP" evidence="1">
    <location>
        <begin position="1"/>
        <end position="91"/>
    </location>
</feature>
<dbReference type="Gene3D" id="1.10.555.10">
    <property type="entry name" value="Rho GTPase activation protein"/>
    <property type="match status" value="1"/>
</dbReference>
<evidence type="ECO:0000313" key="3">
    <source>
        <dbReference type="Proteomes" id="UP000015102"/>
    </source>
</evidence>
<dbReference type="HOGENOM" id="CLU_1754295_0_0_1"/>
<dbReference type="InterPro" id="IPR000198">
    <property type="entry name" value="RhoGAP_dom"/>
</dbReference>
<keyword evidence="3" id="KW-1185">Reference proteome</keyword>
<dbReference type="PROSITE" id="PS50238">
    <property type="entry name" value="RHOGAP"/>
    <property type="match status" value="1"/>
</dbReference>
<sequence length="149" mass="17334">ISITTLEPQSEKINAYRELLSRLYTIEYETLKKLVGHLAFIHSMRSKNKMEIKNLAVIWGPTLLQKIEDVGYSQQDAEVVSDLVLLYKHIFPLSDDEIKKEQEMLMCLQRYYASAETLADSVKQSGDLKIWITVDQNLKKSQKKRIKLM</sequence>
<proteinExistence type="predicted"/>
<dbReference type="EMBL" id="CAQQ02143964">
    <property type="status" value="NOT_ANNOTATED_CDS"/>
    <property type="molecule type" value="Genomic_DNA"/>
</dbReference>
<dbReference type="GO" id="GO:0007165">
    <property type="term" value="P:signal transduction"/>
    <property type="evidence" value="ECO:0007669"/>
    <property type="project" value="InterPro"/>
</dbReference>
<dbReference type="Pfam" id="PF00620">
    <property type="entry name" value="RhoGAP"/>
    <property type="match status" value="1"/>
</dbReference>
<reference evidence="2" key="2">
    <citation type="submission" date="2015-06" db="UniProtKB">
        <authorList>
            <consortium name="EnsemblMetazoa"/>
        </authorList>
    </citation>
    <scope>IDENTIFICATION</scope>
</reference>
<dbReference type="EnsemblMetazoa" id="MESCA004371-RA">
    <property type="protein sequence ID" value="MESCA004371-PA"/>
    <property type="gene ID" value="MESCA004371"/>
</dbReference>
<reference evidence="3" key="1">
    <citation type="submission" date="2013-02" db="EMBL/GenBank/DDBJ databases">
        <authorList>
            <person name="Hughes D."/>
        </authorList>
    </citation>
    <scope>NUCLEOTIDE SEQUENCE</scope>
    <source>
        <strain>Durham</strain>
        <strain evidence="3">NC isolate 2 -- Noor lab</strain>
    </source>
</reference>